<keyword evidence="6" id="KW-1185">Reference proteome</keyword>
<evidence type="ECO:0000256" key="1">
    <source>
        <dbReference type="ARBA" id="ARBA00022574"/>
    </source>
</evidence>
<dbReference type="InterPro" id="IPR036322">
    <property type="entry name" value="WD40_repeat_dom_sf"/>
</dbReference>
<dbReference type="InterPro" id="IPR015943">
    <property type="entry name" value="WD40/YVTN_repeat-like_dom_sf"/>
</dbReference>
<dbReference type="PROSITE" id="PS50082">
    <property type="entry name" value="WD_REPEATS_2"/>
    <property type="match status" value="3"/>
</dbReference>
<feature type="region of interest" description="Disordered" evidence="4">
    <location>
        <begin position="1"/>
        <end position="49"/>
    </location>
</feature>
<dbReference type="PANTHER" id="PTHR22805">
    <property type="entry name" value="WDR41-RELATED"/>
    <property type="match status" value="1"/>
</dbReference>
<dbReference type="PROSITE" id="PS00678">
    <property type="entry name" value="WD_REPEATS_1"/>
    <property type="match status" value="1"/>
</dbReference>
<dbReference type="OrthoDB" id="273067at2759"/>
<dbReference type="SUPFAM" id="SSF50978">
    <property type="entry name" value="WD40 repeat-like"/>
    <property type="match status" value="1"/>
</dbReference>
<dbReference type="InterPro" id="IPR020472">
    <property type="entry name" value="WD40_PAC1"/>
</dbReference>
<feature type="repeat" description="WD" evidence="3">
    <location>
        <begin position="62"/>
        <end position="102"/>
    </location>
</feature>
<organism evidence="5 6">
    <name type="scientific">Polysphondylium violaceum</name>
    <dbReference type="NCBI Taxonomy" id="133409"/>
    <lineage>
        <taxon>Eukaryota</taxon>
        <taxon>Amoebozoa</taxon>
        <taxon>Evosea</taxon>
        <taxon>Eumycetozoa</taxon>
        <taxon>Dictyostelia</taxon>
        <taxon>Dictyosteliales</taxon>
        <taxon>Dictyosteliaceae</taxon>
        <taxon>Polysphondylium</taxon>
    </lineage>
</organism>
<dbReference type="SMART" id="SM00320">
    <property type="entry name" value="WD40"/>
    <property type="match status" value="5"/>
</dbReference>
<feature type="repeat" description="WD" evidence="3">
    <location>
        <begin position="376"/>
        <end position="407"/>
    </location>
</feature>
<dbReference type="PRINTS" id="PR00320">
    <property type="entry name" value="GPROTEINBRPT"/>
</dbReference>
<accession>A0A8J4UZ64</accession>
<evidence type="ECO:0000256" key="2">
    <source>
        <dbReference type="ARBA" id="ARBA00022737"/>
    </source>
</evidence>
<dbReference type="InterPro" id="IPR040102">
    <property type="entry name" value="WDR41"/>
</dbReference>
<dbReference type="PANTHER" id="PTHR22805:SF2">
    <property type="entry name" value="WD REPEAT-CONTAINING PROTEIN 41"/>
    <property type="match status" value="1"/>
</dbReference>
<protein>
    <recommendedName>
        <fullName evidence="7">WD40 repeat-containing protein</fullName>
    </recommendedName>
</protein>
<dbReference type="EMBL" id="AJWJ01000271">
    <property type="protein sequence ID" value="KAF2072538.1"/>
    <property type="molecule type" value="Genomic_DNA"/>
</dbReference>
<dbReference type="Gene3D" id="2.130.10.10">
    <property type="entry name" value="YVTN repeat-like/Quinoprotein amine dehydrogenase"/>
    <property type="match status" value="2"/>
</dbReference>
<dbReference type="Pfam" id="PF00400">
    <property type="entry name" value="WD40"/>
    <property type="match status" value="1"/>
</dbReference>
<dbReference type="Proteomes" id="UP000695562">
    <property type="component" value="Unassembled WGS sequence"/>
</dbReference>
<feature type="compositionally biased region" description="Gly residues" evidence="4">
    <location>
        <begin position="19"/>
        <end position="34"/>
    </location>
</feature>
<name>A0A8J4UZ64_9MYCE</name>
<proteinExistence type="predicted"/>
<dbReference type="PROSITE" id="PS50294">
    <property type="entry name" value="WD_REPEATS_REGION"/>
    <property type="match status" value="2"/>
</dbReference>
<feature type="repeat" description="WD" evidence="3">
    <location>
        <begin position="103"/>
        <end position="142"/>
    </location>
</feature>
<dbReference type="AlphaFoldDB" id="A0A8J4UZ64"/>
<dbReference type="InterPro" id="IPR019775">
    <property type="entry name" value="WD40_repeat_CS"/>
</dbReference>
<evidence type="ECO:0000256" key="4">
    <source>
        <dbReference type="SAM" id="MobiDB-lite"/>
    </source>
</evidence>
<evidence type="ECO:0000313" key="6">
    <source>
        <dbReference type="Proteomes" id="UP000695562"/>
    </source>
</evidence>
<evidence type="ECO:0008006" key="7">
    <source>
        <dbReference type="Google" id="ProtNLM"/>
    </source>
</evidence>
<keyword evidence="1 3" id="KW-0853">WD repeat</keyword>
<comment type="caution">
    <text evidence="5">The sequence shown here is derived from an EMBL/GenBank/DDBJ whole genome shotgun (WGS) entry which is preliminary data.</text>
</comment>
<reference evidence="5" key="1">
    <citation type="submission" date="2020-01" db="EMBL/GenBank/DDBJ databases">
        <title>Development of genomics and gene disruption for Polysphondylium violaceum indicates a role for the polyketide synthase stlB in stalk morphogenesis.</title>
        <authorList>
            <person name="Narita B."/>
            <person name="Kawabe Y."/>
            <person name="Kin K."/>
            <person name="Saito T."/>
            <person name="Gibbs R."/>
            <person name="Kuspa A."/>
            <person name="Muzny D."/>
            <person name="Queller D."/>
            <person name="Richards S."/>
            <person name="Strassman J."/>
            <person name="Sucgang R."/>
            <person name="Worley K."/>
            <person name="Schaap P."/>
        </authorList>
    </citation>
    <scope>NUCLEOTIDE SEQUENCE</scope>
    <source>
        <strain evidence="5">QSvi11</strain>
    </source>
</reference>
<keyword evidence="2" id="KW-0677">Repeat</keyword>
<evidence type="ECO:0000256" key="3">
    <source>
        <dbReference type="PROSITE-ProRule" id="PRU00221"/>
    </source>
</evidence>
<dbReference type="GO" id="GO:0010506">
    <property type="term" value="P:regulation of autophagy"/>
    <property type="evidence" value="ECO:0007669"/>
    <property type="project" value="InterPro"/>
</dbReference>
<sequence length="458" mass="51976">MFGLFSNKKKKEDQDNQNGGAGGNNTNSAGGGGSNSNIPSSPSGSKEFPSFEISPLNEIQILSSHTQPIKTLLNIDHERLASAGDDNVILVWSISTGRLLMRLEEHTQRVTCLLSFGNILVSGSMDKKIKMWDLSKPAIYNQETKSFHLESSKTLDKHQKSLKFLEKIPNGFCSASNDENLIIWDEQGEFKRYIVRIQREYITSILCVNNFIIVSGSTAPFLIAYKYDSQNETPKTLGKEITHKDCVNCLMNLSARNFITGSKDNSIIIWDSYTLQPLHQRYCKSSISYLYPIKNFILVTIFKGFSIFDMNGNSILEYYPSDGSLTTELNGAITLYDNTKIVTWADTRISMWSWPYELLGGKKTKYPLRPTLIGDLKGHTDYINSLTILDDNSIATGSSDCNIVLWKDGRIQSMNRNSISNRMYNEMNSRYNPLYDFDSIYYEDDRIEYEETMSSFEC</sequence>
<dbReference type="Pfam" id="PF25178">
    <property type="entry name" value="Beta-prop_WDR41"/>
    <property type="match status" value="1"/>
</dbReference>
<gene>
    <name evidence="5" type="ORF">CYY_006155</name>
</gene>
<dbReference type="InterPro" id="IPR001680">
    <property type="entry name" value="WD40_rpt"/>
</dbReference>
<evidence type="ECO:0000313" key="5">
    <source>
        <dbReference type="EMBL" id="KAF2072538.1"/>
    </source>
</evidence>
<feature type="compositionally biased region" description="Low complexity" evidence="4">
    <location>
        <begin position="35"/>
        <end position="45"/>
    </location>
</feature>